<sequence>MKNKKFITIMGIILLIGGILAIFQLSSNSASAYLSEKEAKTKAQEQFAGDVVEIELDEENNRKVYEIEIHGETHEYELKLDAESGEILKLEEKPHTNTVKEKNSKTTEKPTSSSETNEANKPSTEKRDDTDDQGKTIDINTLISKEKAKEIALKEADGTITDIELDEDDGRMLYEIEMDTDTNEVDIEIDAYTGEILSISMDDLDD</sequence>
<gene>
    <name evidence="3" type="ORF">DFR57_10161</name>
</gene>
<evidence type="ECO:0000259" key="2">
    <source>
        <dbReference type="Pfam" id="PF03413"/>
    </source>
</evidence>
<dbReference type="AlphaFoldDB" id="A0A368YAB4"/>
<dbReference type="Proteomes" id="UP000252585">
    <property type="component" value="Unassembled WGS sequence"/>
</dbReference>
<feature type="region of interest" description="Disordered" evidence="1">
    <location>
        <begin position="90"/>
        <end position="137"/>
    </location>
</feature>
<feature type="domain" description="PepSY" evidence="2">
    <location>
        <begin position="34"/>
        <end position="90"/>
    </location>
</feature>
<proteinExistence type="predicted"/>
<organism evidence="3 4">
    <name type="scientific">Saliterribacillus persicus</name>
    <dbReference type="NCBI Taxonomy" id="930114"/>
    <lineage>
        <taxon>Bacteria</taxon>
        <taxon>Bacillati</taxon>
        <taxon>Bacillota</taxon>
        <taxon>Bacilli</taxon>
        <taxon>Bacillales</taxon>
        <taxon>Bacillaceae</taxon>
        <taxon>Saliterribacillus</taxon>
    </lineage>
</organism>
<dbReference type="OrthoDB" id="5361545at2"/>
<dbReference type="Pfam" id="PF03413">
    <property type="entry name" value="PepSY"/>
    <property type="match status" value="2"/>
</dbReference>
<feature type="domain" description="PepSY" evidence="2">
    <location>
        <begin position="143"/>
        <end position="198"/>
    </location>
</feature>
<comment type="caution">
    <text evidence="3">The sequence shown here is derived from an EMBL/GenBank/DDBJ whole genome shotgun (WGS) entry which is preliminary data.</text>
</comment>
<feature type="compositionally biased region" description="Basic and acidic residues" evidence="1">
    <location>
        <begin position="90"/>
        <end position="108"/>
    </location>
</feature>
<dbReference type="EMBL" id="QPJJ01000001">
    <property type="protein sequence ID" value="RCW77193.1"/>
    <property type="molecule type" value="Genomic_DNA"/>
</dbReference>
<evidence type="ECO:0000313" key="3">
    <source>
        <dbReference type="EMBL" id="RCW77193.1"/>
    </source>
</evidence>
<evidence type="ECO:0000256" key="1">
    <source>
        <dbReference type="SAM" id="MobiDB-lite"/>
    </source>
</evidence>
<dbReference type="RefSeq" id="WP_114351140.1">
    <property type="nucleotide sequence ID" value="NZ_QPJJ01000001.1"/>
</dbReference>
<keyword evidence="4" id="KW-1185">Reference proteome</keyword>
<feature type="compositionally biased region" description="Basic and acidic residues" evidence="1">
    <location>
        <begin position="123"/>
        <end position="135"/>
    </location>
</feature>
<protein>
    <submittedName>
        <fullName evidence="3">Peptidase YpeB-like protein</fullName>
    </submittedName>
</protein>
<dbReference type="Gene3D" id="3.10.450.40">
    <property type="match status" value="2"/>
</dbReference>
<reference evidence="3 4" key="1">
    <citation type="submission" date="2018-07" db="EMBL/GenBank/DDBJ databases">
        <title>Genomic Encyclopedia of Type Strains, Phase IV (KMG-IV): sequencing the most valuable type-strain genomes for metagenomic binning, comparative biology and taxonomic classification.</title>
        <authorList>
            <person name="Goeker M."/>
        </authorList>
    </citation>
    <scope>NUCLEOTIDE SEQUENCE [LARGE SCALE GENOMIC DNA]</scope>
    <source>
        <strain evidence="3 4">DSM 27696</strain>
    </source>
</reference>
<evidence type="ECO:0000313" key="4">
    <source>
        <dbReference type="Proteomes" id="UP000252585"/>
    </source>
</evidence>
<name>A0A368YAB4_9BACI</name>
<dbReference type="InterPro" id="IPR025711">
    <property type="entry name" value="PepSY"/>
</dbReference>
<accession>A0A368YAB4</accession>